<dbReference type="InterPro" id="IPR012334">
    <property type="entry name" value="Pectin_lyas_fold"/>
</dbReference>
<name>I5B254_9BACT</name>
<dbReference type="InterPro" id="IPR039448">
    <property type="entry name" value="Beta_helix"/>
</dbReference>
<organism evidence="3 4">
    <name type="scientific">Desulfobacter postgatei 2ac9</name>
    <dbReference type="NCBI Taxonomy" id="879212"/>
    <lineage>
        <taxon>Bacteria</taxon>
        <taxon>Pseudomonadati</taxon>
        <taxon>Thermodesulfobacteriota</taxon>
        <taxon>Desulfobacteria</taxon>
        <taxon>Desulfobacterales</taxon>
        <taxon>Desulfobacteraceae</taxon>
        <taxon>Desulfobacter</taxon>
    </lineage>
</organism>
<dbReference type="InterPro" id="IPR006626">
    <property type="entry name" value="PbH1"/>
</dbReference>
<keyword evidence="4" id="KW-1185">Reference proteome</keyword>
<evidence type="ECO:0000313" key="4">
    <source>
        <dbReference type="Proteomes" id="UP000005778"/>
    </source>
</evidence>
<dbReference type="Proteomes" id="UP000005778">
    <property type="component" value="Chromosome"/>
</dbReference>
<dbReference type="RefSeq" id="WP_004072787.1">
    <property type="nucleotide sequence ID" value="NZ_CM001488.1"/>
</dbReference>
<feature type="signal peptide" evidence="1">
    <location>
        <begin position="1"/>
        <end position="23"/>
    </location>
</feature>
<protein>
    <recommendedName>
        <fullName evidence="2">Right handed beta helix domain-containing protein</fullName>
    </recommendedName>
</protein>
<reference evidence="3 4" key="1">
    <citation type="submission" date="2011-09" db="EMBL/GenBank/DDBJ databases">
        <authorList>
            <consortium name="US DOE Joint Genome Institute (JGI-PGF)"/>
            <person name="Lucas S."/>
            <person name="Han J."/>
            <person name="Lapidus A."/>
            <person name="Cheng J.-F."/>
            <person name="Goodwin L."/>
            <person name="Pitluck S."/>
            <person name="Peters L."/>
            <person name="Land M.L."/>
            <person name="Hauser L."/>
            <person name="Orellana R."/>
            <person name="Lovley D."/>
            <person name="Woyke T.J."/>
        </authorList>
    </citation>
    <scope>NUCLEOTIDE SEQUENCE [LARGE SCALE GENOMIC DNA]</scope>
    <source>
        <strain evidence="3 4">2ac9</strain>
    </source>
</reference>
<gene>
    <name evidence="3" type="ORF">DespoDRAFT_01643</name>
</gene>
<dbReference type="AlphaFoldDB" id="I5B254"/>
<keyword evidence="1" id="KW-0732">Signal</keyword>
<dbReference type="STRING" id="879212.DespoDRAFT_01643"/>
<dbReference type="InterPro" id="IPR011050">
    <property type="entry name" value="Pectin_lyase_fold/virulence"/>
</dbReference>
<reference evidence="3 4" key="2">
    <citation type="submission" date="2012-02" db="EMBL/GenBank/DDBJ databases">
        <title>Improved High-Quality Draft sequence of Desulfobacter postgatei 2ac9.</title>
        <authorList>
            <consortium name="US DOE Joint Genome Institute"/>
            <person name="Lucas S."/>
            <person name="Han J."/>
            <person name="Lapidus A."/>
            <person name="Cheng J.-F."/>
            <person name="Goodwin L."/>
            <person name="Pitluck S."/>
            <person name="Peters L."/>
            <person name="Ovchinnikova G."/>
            <person name="Held B."/>
            <person name="Detter J.C."/>
            <person name="Han C."/>
            <person name="Tapia R."/>
            <person name="Land M."/>
            <person name="Hauser L."/>
            <person name="Kyrpides N."/>
            <person name="Ivanova N."/>
            <person name="Pagani I."/>
            <person name="Orellana R."/>
            <person name="Lovley D."/>
            <person name="Woyke T."/>
        </authorList>
    </citation>
    <scope>NUCLEOTIDE SEQUENCE [LARGE SCALE GENOMIC DNA]</scope>
    <source>
        <strain evidence="3 4">2ac9</strain>
    </source>
</reference>
<dbReference type="SMART" id="SM00710">
    <property type="entry name" value="PbH1"/>
    <property type="match status" value="4"/>
</dbReference>
<dbReference type="EMBL" id="CM001488">
    <property type="protein sequence ID" value="EIM63567.1"/>
    <property type="molecule type" value="Genomic_DNA"/>
</dbReference>
<evidence type="ECO:0000313" key="3">
    <source>
        <dbReference type="EMBL" id="EIM63567.1"/>
    </source>
</evidence>
<sequence>MKPFLLIPAVVSAFLWLSAPAFSAVYDVGPGRVHEELNQVPFDDLGPGDQVRIHYRKEPYRSRIVLRRSGTRAQPIVIMGVPNQGRRPVIDGRNAVVFQEWAEWNPGRYLIRIGYDTTADHIHIRNLTLRHANNTEWTIVNNEKINYTANAAGIWIMKGRDITIANCLIYSCGNGILTWHAPDVSHLTIKNSIILNNGNHADPSSDQEHNVYLGAAKTLVEGCYFGKPYANGQNLKERGMDTVIRYNWIEDGNNRQLDLVDYKGYKKADAYVYGNVLIQGTRAQNYNMIHWGGDGGHSRSGTLYLFNNTIIGRHPRARYIDVQYADCRVDMRNNIFMGTGTLWNNVGTINGSNNWFSSGIVLPDWIFLGIKGMNPGFLMGMEKQYWYLPLPGSSVVNAGMGNTPLPVKYMPKLSGGKVKRPVFLGMDIGAYEYSAKARIKD</sequence>
<dbReference type="Gene3D" id="2.160.20.10">
    <property type="entry name" value="Single-stranded right-handed beta-helix, Pectin lyase-like"/>
    <property type="match status" value="1"/>
</dbReference>
<feature type="chain" id="PRO_5003699097" description="Right handed beta helix domain-containing protein" evidence="1">
    <location>
        <begin position="24"/>
        <end position="441"/>
    </location>
</feature>
<dbReference type="HOGENOM" id="CLU_036887_0_0_7"/>
<accession>I5B254</accession>
<proteinExistence type="predicted"/>
<evidence type="ECO:0000259" key="2">
    <source>
        <dbReference type="Pfam" id="PF13229"/>
    </source>
</evidence>
<dbReference type="eggNOG" id="COG3866">
    <property type="taxonomic scope" value="Bacteria"/>
</dbReference>
<dbReference type="SUPFAM" id="SSF51126">
    <property type="entry name" value="Pectin lyase-like"/>
    <property type="match status" value="1"/>
</dbReference>
<feature type="domain" description="Right handed beta helix" evidence="2">
    <location>
        <begin position="133"/>
        <end position="254"/>
    </location>
</feature>
<dbReference type="Pfam" id="PF13229">
    <property type="entry name" value="Beta_helix"/>
    <property type="match status" value="1"/>
</dbReference>
<evidence type="ECO:0000256" key="1">
    <source>
        <dbReference type="SAM" id="SignalP"/>
    </source>
</evidence>
<dbReference type="OrthoDB" id="8878147at2"/>